<keyword evidence="3" id="KW-1185">Reference proteome</keyword>
<dbReference type="Proteomes" id="UP000245790">
    <property type="component" value="Unassembled WGS sequence"/>
</dbReference>
<protein>
    <submittedName>
        <fullName evidence="2">Uncharacterized protein</fullName>
    </submittedName>
</protein>
<evidence type="ECO:0000256" key="1">
    <source>
        <dbReference type="SAM" id="Phobius"/>
    </source>
</evidence>
<name>A0A316FK21_9GAMM</name>
<dbReference type="EMBL" id="QGGU01000009">
    <property type="protein sequence ID" value="PWK48462.1"/>
    <property type="molecule type" value="Genomic_DNA"/>
</dbReference>
<evidence type="ECO:0000313" key="2">
    <source>
        <dbReference type="EMBL" id="PWK48462.1"/>
    </source>
</evidence>
<reference evidence="2 3" key="1">
    <citation type="submission" date="2018-05" db="EMBL/GenBank/DDBJ databases">
        <title>Genomic Encyclopedia of Type Strains, Phase IV (KMG-IV): sequencing the most valuable type-strain genomes for metagenomic binning, comparative biology and taxonomic classification.</title>
        <authorList>
            <person name="Goeker M."/>
        </authorList>
    </citation>
    <scope>NUCLEOTIDE SEQUENCE [LARGE SCALE GENOMIC DNA]</scope>
    <source>
        <strain evidence="2 3">DSM 25350</strain>
    </source>
</reference>
<sequence>MNVLPNAEFKIELIEFNMLSRRIKKAVASLSKFIRQPKRRWQQLQIGVGIFFLALTTFFVAAYLQWQWLFYVAVIIFTVAVLFVLPAYLALLIWRLTEKPEDKNS</sequence>
<keyword evidence="1" id="KW-0472">Membrane</keyword>
<proteinExistence type="predicted"/>
<dbReference type="SUPFAM" id="SSF103473">
    <property type="entry name" value="MFS general substrate transporter"/>
    <property type="match status" value="1"/>
</dbReference>
<organism evidence="2 3">
    <name type="scientific">Pleionea mediterranea</name>
    <dbReference type="NCBI Taxonomy" id="523701"/>
    <lineage>
        <taxon>Bacteria</taxon>
        <taxon>Pseudomonadati</taxon>
        <taxon>Pseudomonadota</taxon>
        <taxon>Gammaproteobacteria</taxon>
        <taxon>Oceanospirillales</taxon>
        <taxon>Pleioneaceae</taxon>
        <taxon>Pleionea</taxon>
    </lineage>
</organism>
<evidence type="ECO:0000313" key="3">
    <source>
        <dbReference type="Proteomes" id="UP000245790"/>
    </source>
</evidence>
<dbReference type="InterPro" id="IPR036259">
    <property type="entry name" value="MFS_trans_sf"/>
</dbReference>
<feature type="transmembrane region" description="Helical" evidence="1">
    <location>
        <begin position="44"/>
        <end position="64"/>
    </location>
</feature>
<keyword evidence="1" id="KW-0812">Transmembrane</keyword>
<keyword evidence="1" id="KW-1133">Transmembrane helix</keyword>
<comment type="caution">
    <text evidence="2">The sequence shown here is derived from an EMBL/GenBank/DDBJ whole genome shotgun (WGS) entry which is preliminary data.</text>
</comment>
<dbReference type="AlphaFoldDB" id="A0A316FK21"/>
<gene>
    <name evidence="2" type="ORF">C8D97_10911</name>
</gene>
<accession>A0A316FK21</accession>
<feature type="transmembrane region" description="Helical" evidence="1">
    <location>
        <begin position="70"/>
        <end position="94"/>
    </location>
</feature>